<dbReference type="STRING" id="94643.A0A2A9MDP4"/>
<dbReference type="GO" id="GO:0003743">
    <property type="term" value="F:translation initiation factor activity"/>
    <property type="evidence" value="ECO:0007669"/>
    <property type="project" value="UniProtKB-KW"/>
</dbReference>
<feature type="region of interest" description="Disordered" evidence="4">
    <location>
        <begin position="1"/>
        <end position="123"/>
    </location>
</feature>
<dbReference type="SMART" id="SM00543">
    <property type="entry name" value="MIF4G"/>
    <property type="match status" value="1"/>
</dbReference>
<dbReference type="PANTHER" id="PTHR23253:SF9">
    <property type="entry name" value="EUKARYOTIC TRANSLATION INITIATION FACTOR 4 GAMMA 2"/>
    <property type="match status" value="1"/>
</dbReference>
<evidence type="ECO:0000256" key="2">
    <source>
        <dbReference type="ARBA" id="ARBA00022540"/>
    </source>
</evidence>
<feature type="compositionally biased region" description="Basic residues" evidence="4">
    <location>
        <begin position="318"/>
        <end position="327"/>
    </location>
</feature>
<evidence type="ECO:0000256" key="3">
    <source>
        <dbReference type="ARBA" id="ARBA00022917"/>
    </source>
</evidence>
<dbReference type="GeneID" id="40312643"/>
<feature type="domain" description="MIF4G" evidence="5">
    <location>
        <begin position="554"/>
        <end position="784"/>
    </location>
</feature>
<dbReference type="RefSeq" id="XP_029217509.1">
    <property type="nucleotide sequence ID" value="XM_029366078.1"/>
</dbReference>
<organism evidence="6 7">
    <name type="scientific">Besnoitia besnoiti</name>
    <name type="common">Apicomplexan protozoan</name>
    <dbReference type="NCBI Taxonomy" id="94643"/>
    <lineage>
        <taxon>Eukaryota</taxon>
        <taxon>Sar</taxon>
        <taxon>Alveolata</taxon>
        <taxon>Apicomplexa</taxon>
        <taxon>Conoidasida</taxon>
        <taxon>Coccidia</taxon>
        <taxon>Eucoccidiorida</taxon>
        <taxon>Eimeriorina</taxon>
        <taxon>Sarcocystidae</taxon>
        <taxon>Besnoitia</taxon>
    </lineage>
</organism>
<proteinExistence type="inferred from homology"/>
<dbReference type="KEGG" id="bbes:BESB_077170"/>
<dbReference type="EMBL" id="NWUJ01000008">
    <property type="protein sequence ID" value="PFH33500.1"/>
    <property type="molecule type" value="Genomic_DNA"/>
</dbReference>
<dbReference type="AlphaFoldDB" id="A0A2A9MDP4"/>
<dbReference type="InterPro" id="IPR016024">
    <property type="entry name" value="ARM-type_fold"/>
</dbReference>
<dbReference type="PANTHER" id="PTHR23253">
    <property type="entry name" value="EUKARYOTIC TRANSLATION INITIATION FACTOR 4 GAMMA"/>
    <property type="match status" value="1"/>
</dbReference>
<feature type="compositionally biased region" description="Low complexity" evidence="4">
    <location>
        <begin position="216"/>
        <end position="225"/>
    </location>
</feature>
<keyword evidence="3" id="KW-0648">Protein biosynthesis</keyword>
<sequence length="878" mass="92214">MMQPPSPAFNAGEAAPGTHGASGPPPRNVPANSRDLDWDSLGGMRRVTGAPAGNAYGMSPAPLSPPGAGQQQDWRAGGEEASRSPSGALPPPIMYHHHVPAAHGPNGTYRHSAGNPNMYAGSPPPPPAYGNAYYPPGTPGGSGDPVCGPGLVGSGPGAPNHMYPGYPANAHPGLKNASGSPQSGGKYYYGGSGGSGYYGGGPNAGGAGLVGHAPLGVPGSPSLQPGSGGGGERGGKNGARRGEGRHMNRGGGRGGNDGHVNSGMVPPPVDGAGGNGVAANARTPTPGGKYEGGYRGNGGQGRQQAFNCGAQGSGAHSGSRRGAGHHPRSGDEGSHAHGGRAQYEEEGRSAASSPQLSAVCPGGGNPRGLVPERSAAQHGAEGGGSMLGGAGAGGEEQSARQRRAAEPPSVVSEQGAKEDRDDGWGDDDGFGGGVSMVDINEIRSKHAMLAKTRATGRLGSSQRHWRRRDSFGRHLRAQGGDRARPRSPPPPASTAEDQEDSKEEGKAGEESKREEGAGTTGASSGLSGLSKLGGGGGAWRPRSQRQFSREEELDRTVKALLNKLTIEKFDTITEKLARTVEGLKEHKELQLVVNVVMEKAVTEPDWSEMYADLCQVLQWRSIPTEGADIENFRKTPFMKALLTKIQAEYEAMPRTLQSRARSLPPGEVDPEAAEELQQLKRTKNRILGVVKLIGELFQRKILGFPIVRDVVVDLVIKNEEPDEHFIECFVQLIATTGYYIDQNPKMKAVLDSWFGRLTELQKKACYSKRLKCIIQDTLDMRKADWRKKIHKERAKALSDLREQLETEEVLGGSVHAAQYGNIVVVGQRSNLNGAYAGYLKEQQDTFERRVAKLRSSAGAPTPPGGASPGPSAPVAYRR</sequence>
<feature type="compositionally biased region" description="Gly residues" evidence="4">
    <location>
        <begin position="289"/>
        <end position="301"/>
    </location>
</feature>
<accession>A0A2A9MDP4</accession>
<dbReference type="Pfam" id="PF02854">
    <property type="entry name" value="MIF4G"/>
    <property type="match status" value="1"/>
</dbReference>
<feature type="compositionally biased region" description="Low complexity" evidence="4">
    <location>
        <begin position="520"/>
        <end position="530"/>
    </location>
</feature>
<feature type="compositionally biased region" description="Basic and acidic residues" evidence="4">
    <location>
        <begin position="503"/>
        <end position="516"/>
    </location>
</feature>
<dbReference type="SUPFAM" id="SSF48371">
    <property type="entry name" value="ARM repeat"/>
    <property type="match status" value="1"/>
</dbReference>
<dbReference type="OrthoDB" id="514777at2759"/>
<dbReference type="VEuPathDB" id="ToxoDB:BESB_077170"/>
<evidence type="ECO:0000256" key="1">
    <source>
        <dbReference type="ARBA" id="ARBA00005775"/>
    </source>
</evidence>
<dbReference type="InterPro" id="IPR003890">
    <property type="entry name" value="MIF4G-like_typ-3"/>
</dbReference>
<evidence type="ECO:0000256" key="4">
    <source>
        <dbReference type="SAM" id="MobiDB-lite"/>
    </source>
</evidence>
<feature type="region of interest" description="Disordered" evidence="4">
    <location>
        <begin position="853"/>
        <end position="878"/>
    </location>
</feature>
<evidence type="ECO:0000259" key="5">
    <source>
        <dbReference type="SMART" id="SM00543"/>
    </source>
</evidence>
<reference evidence="6 7" key="1">
    <citation type="submission" date="2017-09" db="EMBL/GenBank/DDBJ databases">
        <title>Genome sequencing of Besnoitia besnoiti strain Bb-Ger1.</title>
        <authorList>
            <person name="Schares G."/>
            <person name="Venepally P."/>
            <person name="Lorenzi H.A."/>
        </authorList>
    </citation>
    <scope>NUCLEOTIDE SEQUENCE [LARGE SCALE GENOMIC DNA]</scope>
    <source>
        <strain evidence="6 7">Bb-Ger1</strain>
    </source>
</reference>
<dbReference type="GO" id="GO:0003729">
    <property type="term" value="F:mRNA binding"/>
    <property type="evidence" value="ECO:0007669"/>
    <property type="project" value="TreeGrafter"/>
</dbReference>
<gene>
    <name evidence="6" type="ORF">BESB_077170</name>
</gene>
<dbReference type="Gene3D" id="1.25.40.180">
    <property type="match status" value="1"/>
</dbReference>
<comment type="similarity">
    <text evidence="1">Belongs to the eukaryotic initiation factor 4G family.</text>
</comment>
<feature type="region of interest" description="Disordered" evidence="4">
    <location>
        <begin position="451"/>
        <end position="552"/>
    </location>
</feature>
<dbReference type="Proteomes" id="UP000224006">
    <property type="component" value="Chromosome VII"/>
</dbReference>
<name>A0A2A9MDP4_BESBE</name>
<evidence type="ECO:0000313" key="7">
    <source>
        <dbReference type="Proteomes" id="UP000224006"/>
    </source>
</evidence>
<feature type="region of interest" description="Disordered" evidence="4">
    <location>
        <begin position="212"/>
        <end position="435"/>
    </location>
</feature>
<evidence type="ECO:0000313" key="6">
    <source>
        <dbReference type="EMBL" id="PFH33500.1"/>
    </source>
</evidence>
<comment type="caution">
    <text evidence="6">The sequence shown here is derived from an EMBL/GenBank/DDBJ whole genome shotgun (WGS) entry which is preliminary data.</text>
</comment>
<keyword evidence="2" id="KW-0396">Initiation factor</keyword>
<feature type="compositionally biased region" description="Gly residues" evidence="4">
    <location>
        <begin position="380"/>
        <end position="394"/>
    </location>
</feature>
<dbReference type="GO" id="GO:0016281">
    <property type="term" value="C:eukaryotic translation initiation factor 4F complex"/>
    <property type="evidence" value="ECO:0007669"/>
    <property type="project" value="TreeGrafter"/>
</dbReference>
<feature type="compositionally biased region" description="Low complexity" evidence="4">
    <location>
        <begin position="868"/>
        <end position="878"/>
    </location>
</feature>
<keyword evidence="7" id="KW-1185">Reference proteome</keyword>
<protein>
    <submittedName>
        <fullName evidence="6">MIF4G domain-containing protein</fullName>
    </submittedName>
</protein>